<dbReference type="GO" id="GO:0004674">
    <property type="term" value="F:protein serine/threonine kinase activity"/>
    <property type="evidence" value="ECO:0007669"/>
    <property type="project" value="UniProtKB-KW"/>
</dbReference>
<evidence type="ECO:0000256" key="8">
    <source>
        <dbReference type="ARBA" id="ARBA00023860"/>
    </source>
</evidence>
<evidence type="ECO:0000256" key="4">
    <source>
        <dbReference type="ARBA" id="ARBA00022679"/>
    </source>
</evidence>
<keyword evidence="3" id="KW-0723">Serine/threonine-protein kinase</keyword>
<dbReference type="InterPro" id="IPR017441">
    <property type="entry name" value="Protein_kinase_ATP_BS"/>
</dbReference>
<dbReference type="AlphaFoldDB" id="A0A7J6PLW1"/>
<evidence type="ECO:0000313" key="17">
    <source>
        <dbReference type="Proteomes" id="UP000541610"/>
    </source>
</evidence>
<feature type="domain" description="UBP-type" evidence="15">
    <location>
        <begin position="508"/>
        <end position="640"/>
    </location>
</feature>
<evidence type="ECO:0000256" key="9">
    <source>
        <dbReference type="ARBA" id="ARBA00047899"/>
    </source>
</evidence>
<dbReference type="InterPro" id="IPR008271">
    <property type="entry name" value="Ser/Thr_kinase_AS"/>
</dbReference>
<dbReference type="PROSITE" id="PS00108">
    <property type="entry name" value="PROTEIN_KINASE_ST"/>
    <property type="match status" value="1"/>
</dbReference>
<evidence type="ECO:0000259" key="15">
    <source>
        <dbReference type="PROSITE" id="PS50271"/>
    </source>
</evidence>
<keyword evidence="11" id="KW-0863">Zinc-finger</keyword>
<comment type="catalytic activity">
    <reaction evidence="9">
        <text>L-threonyl-[protein] + ATP = O-phospho-L-threonyl-[protein] + ADP + H(+)</text>
        <dbReference type="Rhea" id="RHEA:46608"/>
        <dbReference type="Rhea" id="RHEA-COMP:11060"/>
        <dbReference type="Rhea" id="RHEA-COMP:11605"/>
        <dbReference type="ChEBI" id="CHEBI:15378"/>
        <dbReference type="ChEBI" id="CHEBI:30013"/>
        <dbReference type="ChEBI" id="CHEBI:30616"/>
        <dbReference type="ChEBI" id="CHEBI:61977"/>
        <dbReference type="ChEBI" id="CHEBI:456216"/>
        <dbReference type="EC" id="2.7.11.1"/>
    </reaction>
</comment>
<evidence type="ECO:0000256" key="3">
    <source>
        <dbReference type="ARBA" id="ARBA00022527"/>
    </source>
</evidence>
<feature type="domain" description="Protein kinase" evidence="14">
    <location>
        <begin position="13"/>
        <end position="282"/>
    </location>
</feature>
<evidence type="ECO:0000256" key="6">
    <source>
        <dbReference type="ARBA" id="ARBA00022777"/>
    </source>
</evidence>
<keyword evidence="13" id="KW-0175">Coiled coil</keyword>
<dbReference type="InterPro" id="IPR011009">
    <property type="entry name" value="Kinase-like_dom_sf"/>
</dbReference>
<dbReference type="PANTHER" id="PTHR11909">
    <property type="entry name" value="CASEIN KINASE-RELATED"/>
    <property type="match status" value="1"/>
</dbReference>
<evidence type="ECO:0000259" key="14">
    <source>
        <dbReference type="PROSITE" id="PS50011"/>
    </source>
</evidence>
<dbReference type="Gene3D" id="3.30.40.10">
    <property type="entry name" value="Zinc/RING finger domain, C3HC4 (zinc finger)"/>
    <property type="match status" value="1"/>
</dbReference>
<evidence type="ECO:0000256" key="11">
    <source>
        <dbReference type="PROSITE-ProRule" id="PRU00502"/>
    </source>
</evidence>
<dbReference type="GO" id="GO:0005524">
    <property type="term" value="F:ATP binding"/>
    <property type="evidence" value="ECO:0007669"/>
    <property type="project" value="UniProtKB-UniRule"/>
</dbReference>
<keyword evidence="7 12" id="KW-0067">ATP-binding</keyword>
<dbReference type="FunFam" id="3.30.200.20:FF:000538">
    <property type="entry name" value="Putative Casein kinase I"/>
    <property type="match status" value="1"/>
</dbReference>
<dbReference type="Pfam" id="PF00069">
    <property type="entry name" value="Pkinase"/>
    <property type="match status" value="1"/>
</dbReference>
<keyword evidence="11" id="KW-0862">Zinc</keyword>
<keyword evidence="11" id="KW-0479">Metal-binding</keyword>
<dbReference type="EMBL" id="JABANP010000010">
    <property type="protein sequence ID" value="KAF4696511.1"/>
    <property type="molecule type" value="Genomic_DNA"/>
</dbReference>
<dbReference type="OrthoDB" id="5800476at2759"/>
<dbReference type="GO" id="GO:0008270">
    <property type="term" value="F:zinc ion binding"/>
    <property type="evidence" value="ECO:0007669"/>
    <property type="project" value="UniProtKB-KW"/>
</dbReference>
<dbReference type="SUPFAM" id="SSF57850">
    <property type="entry name" value="RING/U-box"/>
    <property type="match status" value="1"/>
</dbReference>
<evidence type="ECO:0000313" key="16">
    <source>
        <dbReference type="EMBL" id="KAF4696511.1"/>
    </source>
</evidence>
<dbReference type="SMART" id="SM00220">
    <property type="entry name" value="S_TKc"/>
    <property type="match status" value="1"/>
</dbReference>
<evidence type="ECO:0000256" key="5">
    <source>
        <dbReference type="ARBA" id="ARBA00022741"/>
    </source>
</evidence>
<evidence type="ECO:0000256" key="10">
    <source>
        <dbReference type="ARBA" id="ARBA00048679"/>
    </source>
</evidence>
<comment type="catalytic activity">
    <reaction evidence="10">
        <text>L-seryl-[protein] + ATP = O-phospho-L-seryl-[protein] + ADP + H(+)</text>
        <dbReference type="Rhea" id="RHEA:17989"/>
        <dbReference type="Rhea" id="RHEA-COMP:9863"/>
        <dbReference type="Rhea" id="RHEA-COMP:11604"/>
        <dbReference type="ChEBI" id="CHEBI:15378"/>
        <dbReference type="ChEBI" id="CHEBI:29999"/>
        <dbReference type="ChEBI" id="CHEBI:30616"/>
        <dbReference type="ChEBI" id="CHEBI:83421"/>
        <dbReference type="ChEBI" id="CHEBI:456216"/>
        <dbReference type="EC" id="2.7.11.1"/>
    </reaction>
</comment>
<dbReference type="EC" id="2.7.11.1" evidence="2"/>
<accession>A0A7J6PLW1</accession>
<dbReference type="PROSITE" id="PS50011">
    <property type="entry name" value="PROTEIN_KINASE_DOM"/>
    <property type="match status" value="1"/>
</dbReference>
<comment type="caution">
    <text evidence="16">The sequence shown here is derived from an EMBL/GenBank/DDBJ whole genome shotgun (WGS) entry which is preliminary data.</text>
</comment>
<dbReference type="PROSITE" id="PS50271">
    <property type="entry name" value="ZF_UBP"/>
    <property type="match status" value="1"/>
</dbReference>
<dbReference type="InterPro" id="IPR050235">
    <property type="entry name" value="CK1_Ser-Thr_kinase"/>
</dbReference>
<dbReference type="Gene3D" id="1.10.287.1490">
    <property type="match status" value="1"/>
</dbReference>
<keyword evidence="5 12" id="KW-0547">Nucleotide-binding</keyword>
<comment type="similarity">
    <text evidence="1">Belongs to the protein kinase superfamily. CK1 Ser/Thr protein kinase family. Casein kinase I subfamily.</text>
</comment>
<dbReference type="Pfam" id="PF02148">
    <property type="entry name" value="zf-UBP"/>
    <property type="match status" value="1"/>
</dbReference>
<dbReference type="InterPro" id="IPR000719">
    <property type="entry name" value="Prot_kinase_dom"/>
</dbReference>
<dbReference type="SUPFAM" id="SSF56112">
    <property type="entry name" value="Protein kinase-like (PK-like)"/>
    <property type="match status" value="1"/>
</dbReference>
<evidence type="ECO:0000256" key="7">
    <source>
        <dbReference type="ARBA" id="ARBA00022840"/>
    </source>
</evidence>
<dbReference type="InterPro" id="IPR001607">
    <property type="entry name" value="Znf_UBP"/>
</dbReference>
<evidence type="ECO:0000256" key="2">
    <source>
        <dbReference type="ARBA" id="ARBA00012513"/>
    </source>
</evidence>
<keyword evidence="4" id="KW-0808">Transferase</keyword>
<dbReference type="Gene3D" id="1.10.510.10">
    <property type="entry name" value="Transferase(Phosphotransferase) domain 1"/>
    <property type="match status" value="1"/>
</dbReference>
<evidence type="ECO:0000256" key="13">
    <source>
        <dbReference type="SAM" id="Coils"/>
    </source>
</evidence>
<feature type="coiled-coil region" evidence="13">
    <location>
        <begin position="656"/>
        <end position="711"/>
    </location>
</feature>
<dbReference type="PROSITE" id="PS00107">
    <property type="entry name" value="PROTEIN_KINASE_ATP"/>
    <property type="match status" value="1"/>
</dbReference>
<evidence type="ECO:0000256" key="1">
    <source>
        <dbReference type="ARBA" id="ARBA00005926"/>
    </source>
</evidence>
<dbReference type="SMART" id="SM00290">
    <property type="entry name" value="ZnF_UBP"/>
    <property type="match status" value="1"/>
</dbReference>
<dbReference type="CDD" id="cd14125">
    <property type="entry name" value="STKc_CK1_delta_epsilon"/>
    <property type="match status" value="1"/>
</dbReference>
<keyword evidence="6 16" id="KW-0418">Kinase</keyword>
<organism evidence="16 17">
    <name type="scientific">Perkinsus olseni</name>
    <name type="common">Perkinsus atlanticus</name>
    <dbReference type="NCBI Taxonomy" id="32597"/>
    <lineage>
        <taxon>Eukaryota</taxon>
        <taxon>Sar</taxon>
        <taxon>Alveolata</taxon>
        <taxon>Perkinsozoa</taxon>
        <taxon>Perkinsea</taxon>
        <taxon>Perkinsida</taxon>
        <taxon>Perkinsidae</taxon>
        <taxon>Perkinsus</taxon>
    </lineage>
</organism>
<dbReference type="FunFam" id="1.10.510.10:FF:000159">
    <property type="entry name" value="Casein kinase I hhp1"/>
    <property type="match status" value="1"/>
</dbReference>
<reference evidence="16 17" key="1">
    <citation type="submission" date="2020-04" db="EMBL/GenBank/DDBJ databases">
        <title>Perkinsus olseni comparative genomics.</title>
        <authorList>
            <person name="Bogema D.R."/>
        </authorList>
    </citation>
    <scope>NUCLEOTIDE SEQUENCE [LARGE SCALE GENOMIC DNA]</scope>
    <source>
        <strain evidence="16">00978-12</strain>
    </source>
</reference>
<protein>
    <recommendedName>
        <fullName evidence="8">Casein kinase I</fullName>
        <ecNumber evidence="2">2.7.11.1</ecNumber>
    </recommendedName>
</protein>
<proteinExistence type="inferred from homology"/>
<name>A0A7J6PLW1_PEROL</name>
<dbReference type="InterPro" id="IPR013083">
    <property type="entry name" value="Znf_RING/FYVE/PHD"/>
</dbReference>
<dbReference type="Proteomes" id="UP000541610">
    <property type="component" value="Unassembled WGS sequence"/>
</dbReference>
<feature type="binding site" evidence="12">
    <location>
        <position position="42"/>
    </location>
    <ligand>
        <name>ATP</name>
        <dbReference type="ChEBI" id="CHEBI:30616"/>
    </ligand>
</feature>
<sequence length="755" mass="86115">MSGSMDLRVGGKFRIGRKIGSGSFGDIYVGTNLQTGEEVAIKLESIKSKHPQLLYESKLYKILAGGVGIPLVHWYGVEGDYNVMVIDLLGPSLEDLFTFCNRKFSLKTVLMLADQMINRVEYVHARNFIHRDIKPDNFLIGLGRKANQVSIIDFGLAKKYRDPKTQQHIPYRENKNLTGTARYASVNTHLGIEQSRRDDLEALGYVLMYFNRGSLPWQGLRAHTKKDKYEKIMEKKMSTPVEVLCKNFPCEFVNYLNYCRSLRFEDRPDYAYLRRSLKDLFFREAFQYDFVFDWTILNYERSQQSSQGSAGGANQGKPAQAAGQAKDFCMFRARVWFIAKQDSLPAIEKWRKHFQSEESMFESRDESVDSTSDDECYGVIEEQPTQHCRLTLYRDDSGGSFDGVNALPLQRSREVLVLGITDRSDVAPWLDAFVDDVVRASYLIYENSGSAGSVDQPEDTSASCKGSVVISFQSQNAADKFYKRYHNSSIEEIKASATPRRGYGSPLPSCPYCLERLDVTVTGIITGKHGWLEMSSGTNRAEWCECCERMHRPASTMKCEECGAAHTRDAPMWVCLVCGHVGCGRYTKAACAKHHALESGHSLCVEVSSGRIWDYKRDAFVHRRLYEEACAELEAIGESRASHEQYLMEMVDMPELEKTESLLKTRREEVAALRHELKRLRRLRSKHEKELDELQETLAKLRSERSSLEKQVNRTPLVSVEIEDDKEIQRLRKEVDELSLRISNLDSPPRQNGVS</sequence>
<evidence type="ECO:0000256" key="12">
    <source>
        <dbReference type="PROSITE-ProRule" id="PRU10141"/>
    </source>
</evidence>
<gene>
    <name evidence="16" type="primary">CSNK1D_1</name>
    <name evidence="16" type="ORF">FOZ60_000199</name>
</gene>